<name>G0MUN7_CAEBE</name>
<dbReference type="Gene3D" id="3.30.710.10">
    <property type="entry name" value="Potassium Channel Kv1.1, Chain A"/>
    <property type="match status" value="1"/>
</dbReference>
<accession>G0MUN7</accession>
<dbReference type="InterPro" id="IPR011333">
    <property type="entry name" value="SKP1/BTB/POZ_sf"/>
</dbReference>
<dbReference type="InParanoid" id="G0MUN7"/>
<dbReference type="AlphaFoldDB" id="G0MUN7"/>
<dbReference type="PANTHER" id="PTHR22743:SF165">
    <property type="entry name" value="BTB AND MATH DOMAIN CONTAINING-RELATED"/>
    <property type="match status" value="1"/>
</dbReference>
<dbReference type="STRING" id="135651.G0MUN7"/>
<dbReference type="InterPro" id="IPR002083">
    <property type="entry name" value="MATH/TRAF_dom"/>
</dbReference>
<organism evidence="3">
    <name type="scientific">Caenorhabditis brenneri</name>
    <name type="common">Nematode worm</name>
    <dbReference type="NCBI Taxonomy" id="135651"/>
    <lineage>
        <taxon>Eukaryota</taxon>
        <taxon>Metazoa</taxon>
        <taxon>Ecdysozoa</taxon>
        <taxon>Nematoda</taxon>
        <taxon>Chromadorea</taxon>
        <taxon>Rhabditida</taxon>
        <taxon>Rhabditina</taxon>
        <taxon>Rhabditomorpha</taxon>
        <taxon>Rhabditoidea</taxon>
        <taxon>Rhabditidae</taxon>
        <taxon>Peloderinae</taxon>
        <taxon>Caenorhabditis</taxon>
    </lineage>
</organism>
<reference evidence="3" key="1">
    <citation type="submission" date="2011-07" db="EMBL/GenBank/DDBJ databases">
        <authorList>
            <consortium name="Caenorhabditis brenneri Sequencing and Analysis Consortium"/>
            <person name="Wilson R.K."/>
        </authorList>
    </citation>
    <scope>NUCLEOTIDE SEQUENCE [LARGE SCALE GENOMIC DNA]</scope>
    <source>
        <strain evidence="3">PB2801</strain>
    </source>
</reference>
<dbReference type="HOGENOM" id="CLU_1769695_0_0_1"/>
<dbReference type="PANTHER" id="PTHR22743">
    <property type="entry name" value="MEPRIN/TRAF-LIKE MATH FAMILY-C.ELEGANS"/>
    <property type="match status" value="1"/>
</dbReference>
<sequence length="147" mass="17108">MTKQFVLTHVAENISKLENDKTMYGNPVTILNIPWKIGYCRVDNAFQIYLFREKSETDCCIENILELSHMYQAQNALRICEEYLTKDSNHSMKLKVRLAAKYKLDKLKKHVIESMKTKADVRSVMGPDLKELDASILEELLEKMTSF</sequence>
<keyword evidence="3" id="KW-1185">Reference proteome</keyword>
<evidence type="ECO:0000259" key="1">
    <source>
        <dbReference type="Pfam" id="PF00917"/>
    </source>
</evidence>
<dbReference type="InterPro" id="IPR052664">
    <property type="entry name" value="BTB-MATH_domain_protein"/>
</dbReference>
<dbReference type="EMBL" id="GL379812">
    <property type="protein sequence ID" value="EGT44015.1"/>
    <property type="molecule type" value="Genomic_DNA"/>
</dbReference>
<evidence type="ECO:0000313" key="3">
    <source>
        <dbReference type="Proteomes" id="UP000008068"/>
    </source>
</evidence>
<dbReference type="Proteomes" id="UP000008068">
    <property type="component" value="Unassembled WGS sequence"/>
</dbReference>
<gene>
    <name evidence="2" type="ORF">CAEBREN_08004</name>
</gene>
<evidence type="ECO:0000313" key="2">
    <source>
        <dbReference type="EMBL" id="EGT44015.1"/>
    </source>
</evidence>
<proteinExistence type="predicted"/>
<feature type="domain" description="MATH" evidence="1">
    <location>
        <begin position="12"/>
        <end position="85"/>
    </location>
</feature>
<dbReference type="Pfam" id="PF00917">
    <property type="entry name" value="MATH"/>
    <property type="match status" value="1"/>
</dbReference>
<protein>
    <recommendedName>
        <fullName evidence="1">MATH domain-containing protein</fullName>
    </recommendedName>
</protein>